<name>A0A0A5FZH8_9BACI</name>
<proteinExistence type="predicted"/>
<dbReference type="Proteomes" id="UP000030401">
    <property type="component" value="Unassembled WGS sequence"/>
</dbReference>
<evidence type="ECO:0000256" key="1">
    <source>
        <dbReference type="SAM" id="Coils"/>
    </source>
</evidence>
<feature type="coiled-coil region" evidence="1">
    <location>
        <begin position="13"/>
        <end position="54"/>
    </location>
</feature>
<accession>A0A0A5FZH8</accession>
<keyword evidence="1" id="KW-0175">Coiled coil</keyword>
<sequence length="116" mass="13534">MVVMFKYIKGLFNKKEIARIKELEKEVADLKVIDVEKANTINTLEKKLEKLSEEAFENHMTLLYMDKEELEANSHKCSCGGYFIPMYEEHPNWIEICTSCDNRIENTDMSPILEPA</sequence>
<dbReference type="RefSeq" id="WP_036835697.1">
    <property type="nucleotide sequence ID" value="NZ_AVPG01000025.1"/>
</dbReference>
<dbReference type="AlphaFoldDB" id="A0A0A5FZH8"/>
<comment type="caution">
    <text evidence="2">The sequence shown here is derived from an EMBL/GenBank/DDBJ whole genome shotgun (WGS) entry which is preliminary data.</text>
</comment>
<keyword evidence="3" id="KW-1185">Reference proteome</keyword>
<organism evidence="2 3">
    <name type="scientific">Pontibacillus litoralis JSM 072002</name>
    <dbReference type="NCBI Taxonomy" id="1385512"/>
    <lineage>
        <taxon>Bacteria</taxon>
        <taxon>Bacillati</taxon>
        <taxon>Bacillota</taxon>
        <taxon>Bacilli</taxon>
        <taxon>Bacillales</taxon>
        <taxon>Bacillaceae</taxon>
        <taxon>Pontibacillus</taxon>
    </lineage>
</organism>
<evidence type="ECO:0000313" key="3">
    <source>
        <dbReference type="Proteomes" id="UP000030401"/>
    </source>
</evidence>
<gene>
    <name evidence="2" type="ORF">N784_09895</name>
</gene>
<reference evidence="2 3" key="1">
    <citation type="submission" date="2013-08" db="EMBL/GenBank/DDBJ databases">
        <authorList>
            <person name="Huang J."/>
            <person name="Wang G."/>
        </authorList>
    </citation>
    <scope>NUCLEOTIDE SEQUENCE [LARGE SCALE GENOMIC DNA]</scope>
    <source>
        <strain evidence="2 3">JSM 072002</strain>
    </source>
</reference>
<dbReference type="EMBL" id="AVPG01000025">
    <property type="protein sequence ID" value="KGX85199.1"/>
    <property type="molecule type" value="Genomic_DNA"/>
</dbReference>
<dbReference type="STRING" id="1385512.N784_09895"/>
<dbReference type="OrthoDB" id="1439462at1239"/>
<protein>
    <submittedName>
        <fullName evidence="2">Uncharacterized protein</fullName>
    </submittedName>
</protein>
<evidence type="ECO:0000313" key="2">
    <source>
        <dbReference type="EMBL" id="KGX85199.1"/>
    </source>
</evidence>